<organism evidence="4 5">
    <name type="scientific">Ornatilinea apprima</name>
    <dbReference type="NCBI Taxonomy" id="1134406"/>
    <lineage>
        <taxon>Bacteria</taxon>
        <taxon>Bacillati</taxon>
        <taxon>Chloroflexota</taxon>
        <taxon>Anaerolineae</taxon>
        <taxon>Anaerolineales</taxon>
        <taxon>Anaerolineaceae</taxon>
        <taxon>Ornatilinea</taxon>
    </lineage>
</organism>
<dbReference type="PANTHER" id="PTHR48108:SF23">
    <property type="entry name" value="CBS DOMAIN-CONTAINING PROTEIN"/>
    <property type="match status" value="1"/>
</dbReference>
<dbReference type="Gene3D" id="3.10.580.10">
    <property type="entry name" value="CBS-domain"/>
    <property type="match status" value="2"/>
</dbReference>
<dbReference type="InterPro" id="IPR036890">
    <property type="entry name" value="HATPase_C_sf"/>
</dbReference>
<dbReference type="Proteomes" id="UP000050417">
    <property type="component" value="Unassembled WGS sequence"/>
</dbReference>
<name>A0A0N8GLE8_9CHLR</name>
<dbReference type="SMART" id="SM00387">
    <property type="entry name" value="HATPase_c"/>
    <property type="match status" value="1"/>
</dbReference>
<evidence type="ECO:0000313" key="4">
    <source>
        <dbReference type="EMBL" id="KPL72298.1"/>
    </source>
</evidence>
<comment type="caution">
    <text evidence="4">The sequence shown here is derived from an EMBL/GenBank/DDBJ whole genome shotgun (WGS) entry which is preliminary data.</text>
</comment>
<dbReference type="SMART" id="SM00116">
    <property type="entry name" value="CBS"/>
    <property type="match status" value="2"/>
</dbReference>
<dbReference type="SUPFAM" id="SSF54631">
    <property type="entry name" value="CBS-domain pair"/>
    <property type="match status" value="1"/>
</dbReference>
<gene>
    <name evidence="4" type="ORF">ADN00_15495</name>
</gene>
<dbReference type="InterPro" id="IPR003594">
    <property type="entry name" value="HATPase_dom"/>
</dbReference>
<dbReference type="InterPro" id="IPR051462">
    <property type="entry name" value="CBS_domain-containing"/>
</dbReference>
<dbReference type="InterPro" id="IPR046342">
    <property type="entry name" value="CBS_dom_sf"/>
</dbReference>
<sequence length="321" mass="35905">MAESITKVEELAYELRVSEVMTRDTKAISPQLPMRDVVELFRLERISGAPVVDGEQICGVVSMEDIIRCLLANDIDAPASKYMTPNPITVKLNDPVVEALKHFVTTSVGRLIVVDPQNHLQGIITKGDITRGYLRALQRQNEEEELRRYRARHLFEDIESDRTSLILRYNILAGDFRHGGAASSNIKRALLRLGATPQIARRVGIAVYEAEMNLVIHTTHGGIIRVEIEPHRMDIRVFDDGPGIEDVQKALTPGYSTATEQIRELGFGAGMGLTNIQRCVDEMTLESSPGNGTRLKMKINLDQDTMQEKKENLQNESAEDD</sequence>
<proteinExistence type="predicted"/>
<reference evidence="4 5" key="1">
    <citation type="submission" date="2015-07" db="EMBL/GenBank/DDBJ databases">
        <title>Genome sequence of Ornatilinea apprima DSM 23815.</title>
        <authorList>
            <person name="Hemp J."/>
            <person name="Ward L.M."/>
            <person name="Pace L.A."/>
            <person name="Fischer W.W."/>
        </authorList>
    </citation>
    <scope>NUCLEOTIDE SEQUENCE [LARGE SCALE GENOMIC DNA]</scope>
    <source>
        <strain evidence="4 5">P3M-1</strain>
    </source>
</reference>
<evidence type="ECO:0000256" key="1">
    <source>
        <dbReference type="ARBA" id="ARBA00022737"/>
    </source>
</evidence>
<dbReference type="SUPFAM" id="SSF55874">
    <property type="entry name" value="ATPase domain of HSP90 chaperone/DNA topoisomerase II/histidine kinase"/>
    <property type="match status" value="1"/>
</dbReference>
<accession>A0A0N8GLE8</accession>
<keyword evidence="1" id="KW-0677">Repeat</keyword>
<evidence type="ECO:0000259" key="3">
    <source>
        <dbReference type="PROSITE" id="PS51371"/>
    </source>
</evidence>
<dbReference type="InterPro" id="IPR000644">
    <property type="entry name" value="CBS_dom"/>
</dbReference>
<dbReference type="Gene3D" id="3.30.565.10">
    <property type="entry name" value="Histidine kinase-like ATPase, C-terminal domain"/>
    <property type="match status" value="1"/>
</dbReference>
<evidence type="ECO:0000256" key="2">
    <source>
        <dbReference type="PROSITE-ProRule" id="PRU00703"/>
    </source>
</evidence>
<dbReference type="AlphaFoldDB" id="A0A0N8GLE8"/>
<evidence type="ECO:0000313" key="5">
    <source>
        <dbReference type="Proteomes" id="UP000050417"/>
    </source>
</evidence>
<protein>
    <recommendedName>
        <fullName evidence="3">CBS domain-containing protein</fullName>
    </recommendedName>
</protein>
<feature type="domain" description="CBS" evidence="3">
    <location>
        <begin position="21"/>
        <end position="77"/>
    </location>
</feature>
<keyword evidence="5" id="KW-1185">Reference proteome</keyword>
<keyword evidence="2" id="KW-0129">CBS domain</keyword>
<dbReference type="PROSITE" id="PS51371">
    <property type="entry name" value="CBS"/>
    <property type="match status" value="2"/>
</dbReference>
<dbReference type="Pfam" id="PF02518">
    <property type="entry name" value="HATPase_c"/>
    <property type="match status" value="1"/>
</dbReference>
<dbReference type="EMBL" id="LGCL01000039">
    <property type="protein sequence ID" value="KPL72298.1"/>
    <property type="molecule type" value="Genomic_DNA"/>
</dbReference>
<dbReference type="PANTHER" id="PTHR48108">
    <property type="entry name" value="CBS DOMAIN-CONTAINING PROTEIN CBSX2, CHLOROPLASTIC"/>
    <property type="match status" value="1"/>
</dbReference>
<feature type="domain" description="CBS" evidence="3">
    <location>
        <begin position="83"/>
        <end position="143"/>
    </location>
</feature>
<dbReference type="STRING" id="1134406.ADN00_15495"/>
<dbReference type="Pfam" id="PF00571">
    <property type="entry name" value="CBS"/>
    <property type="match status" value="2"/>
</dbReference>